<evidence type="ECO:0000256" key="3">
    <source>
        <dbReference type="ARBA" id="ARBA00022991"/>
    </source>
</evidence>
<dbReference type="SMART" id="SM00086">
    <property type="entry name" value="PAC"/>
    <property type="match status" value="1"/>
</dbReference>
<dbReference type="InterPro" id="IPR000014">
    <property type="entry name" value="PAS"/>
</dbReference>
<dbReference type="InterPro" id="IPR001610">
    <property type="entry name" value="PAC"/>
</dbReference>
<dbReference type="PANTHER" id="PTHR47429:SF2">
    <property type="entry name" value="PROTEIN TWIN LOV 1"/>
    <property type="match status" value="1"/>
</dbReference>
<dbReference type="CDD" id="cd00130">
    <property type="entry name" value="PAS"/>
    <property type="match status" value="1"/>
</dbReference>
<dbReference type="SUPFAM" id="SSF55785">
    <property type="entry name" value="PYP-like sensor domain (PAS domain)"/>
    <property type="match status" value="1"/>
</dbReference>
<dbReference type="RefSeq" id="WP_084318141.1">
    <property type="nucleotide sequence ID" value="NZ_FNTY01000002.1"/>
</dbReference>
<dbReference type="Gene3D" id="3.30.450.20">
    <property type="entry name" value="PAS domain"/>
    <property type="match status" value="1"/>
</dbReference>
<dbReference type="Proteomes" id="UP000198985">
    <property type="component" value="Unassembled WGS sequence"/>
</dbReference>
<dbReference type="InterPro" id="IPR035965">
    <property type="entry name" value="PAS-like_dom_sf"/>
</dbReference>
<dbReference type="PROSITE" id="PS50113">
    <property type="entry name" value="PAC"/>
    <property type="match status" value="1"/>
</dbReference>
<evidence type="ECO:0000313" key="7">
    <source>
        <dbReference type="EMBL" id="SEE06444.1"/>
    </source>
</evidence>
<dbReference type="InterPro" id="IPR000700">
    <property type="entry name" value="PAS-assoc_C"/>
</dbReference>
<evidence type="ECO:0000256" key="1">
    <source>
        <dbReference type="ARBA" id="ARBA00022630"/>
    </source>
</evidence>
<dbReference type="PANTHER" id="PTHR47429">
    <property type="entry name" value="PROTEIN TWIN LOV 1"/>
    <property type="match status" value="1"/>
</dbReference>
<dbReference type="AlphaFoldDB" id="A0A1H5FTH1"/>
<evidence type="ECO:0000259" key="6">
    <source>
        <dbReference type="PROSITE" id="PS50113"/>
    </source>
</evidence>
<keyword evidence="2" id="KW-0288">FMN</keyword>
<evidence type="ECO:0000313" key="8">
    <source>
        <dbReference type="Proteomes" id="UP000198985"/>
    </source>
</evidence>
<gene>
    <name evidence="7" type="ORF">SAMN04490194_0882</name>
</gene>
<keyword evidence="1" id="KW-0285">Flavoprotein</keyword>
<dbReference type="EMBL" id="FNTY01000002">
    <property type="protein sequence ID" value="SEE06444.1"/>
    <property type="molecule type" value="Genomic_DNA"/>
</dbReference>
<name>A0A1H5FTH1_9PSED</name>
<feature type="coiled-coil region" evidence="4">
    <location>
        <begin position="123"/>
        <end position="150"/>
    </location>
</feature>
<evidence type="ECO:0000259" key="5">
    <source>
        <dbReference type="PROSITE" id="PS50112"/>
    </source>
</evidence>
<dbReference type="NCBIfam" id="TIGR00229">
    <property type="entry name" value="sensory_box"/>
    <property type="match status" value="1"/>
</dbReference>
<keyword evidence="4" id="KW-0175">Coiled coil</keyword>
<sequence>MINAQLLQMVINASNDGIVIAEKEGEQDNILIYVNPAFERLTGYTSEEILYQDCRFLQSGDRDQEALPLIREALASGGSCREILRNYRKDGTPFWNELSLSTVKNPNDGQTYFVGVQKDVTVQVKAQQRVTQLEAQVAELQKELAALKATNGENKTVN</sequence>
<dbReference type="Pfam" id="PF13426">
    <property type="entry name" value="PAS_9"/>
    <property type="match status" value="1"/>
</dbReference>
<accession>A0A1H5FTH1</accession>
<keyword evidence="3" id="KW-0157">Chromophore</keyword>
<dbReference type="SMART" id="SM00091">
    <property type="entry name" value="PAS"/>
    <property type="match status" value="1"/>
</dbReference>
<feature type="domain" description="PAC" evidence="6">
    <location>
        <begin position="80"/>
        <end position="132"/>
    </location>
</feature>
<proteinExistence type="predicted"/>
<evidence type="ECO:0000256" key="4">
    <source>
        <dbReference type="SAM" id="Coils"/>
    </source>
</evidence>
<feature type="domain" description="PAS" evidence="5">
    <location>
        <begin position="3"/>
        <end position="50"/>
    </location>
</feature>
<reference evidence="7 8" key="1">
    <citation type="submission" date="2016-10" db="EMBL/GenBank/DDBJ databases">
        <authorList>
            <person name="de Groot N.N."/>
        </authorList>
    </citation>
    <scope>NUCLEOTIDE SEQUENCE [LARGE SCALE GENOMIC DNA]</scope>
    <source>
        <strain evidence="7 8">BS3662</strain>
    </source>
</reference>
<dbReference type="PROSITE" id="PS50112">
    <property type="entry name" value="PAS"/>
    <property type="match status" value="1"/>
</dbReference>
<evidence type="ECO:0000256" key="2">
    <source>
        <dbReference type="ARBA" id="ARBA00022643"/>
    </source>
</evidence>
<protein>
    <submittedName>
        <fullName evidence="7">PAS domain S-box-containing protein</fullName>
    </submittedName>
</protein>
<organism evidence="7 8">
    <name type="scientific">Pseudomonas migulae</name>
    <dbReference type="NCBI Taxonomy" id="78543"/>
    <lineage>
        <taxon>Bacteria</taxon>
        <taxon>Pseudomonadati</taxon>
        <taxon>Pseudomonadota</taxon>
        <taxon>Gammaproteobacteria</taxon>
        <taxon>Pseudomonadales</taxon>
        <taxon>Pseudomonadaceae</taxon>
        <taxon>Pseudomonas</taxon>
    </lineage>
</organism>